<dbReference type="AlphaFoldDB" id="A0AAJ5YXP4"/>
<dbReference type="Pfam" id="PF01398">
    <property type="entry name" value="JAB"/>
    <property type="match status" value="1"/>
</dbReference>
<evidence type="ECO:0000256" key="11">
    <source>
        <dbReference type="ARBA" id="ARBA00047995"/>
    </source>
</evidence>
<dbReference type="GO" id="GO:0003697">
    <property type="term" value="F:single-stranded DNA binding"/>
    <property type="evidence" value="ECO:0007669"/>
    <property type="project" value="TreeGrafter"/>
</dbReference>
<dbReference type="PROSITE" id="PS50051">
    <property type="entry name" value="MCM_2"/>
    <property type="match status" value="1"/>
</dbReference>
<reference evidence="15 16" key="1">
    <citation type="submission" date="2023-03" db="EMBL/GenBank/DDBJ databases">
        <title>Mating type loci evolution in Malassezia.</title>
        <authorList>
            <person name="Coelho M.A."/>
        </authorList>
    </citation>
    <scope>NUCLEOTIDE SEQUENCE [LARGE SCALE GENOMIC DNA]</scope>
    <source>
        <strain evidence="15 16">CBS 13387</strain>
    </source>
</reference>
<dbReference type="InterPro" id="IPR008046">
    <property type="entry name" value="Mcm3"/>
</dbReference>
<evidence type="ECO:0000256" key="12">
    <source>
        <dbReference type="RuleBase" id="RU004070"/>
    </source>
</evidence>
<evidence type="ECO:0000256" key="6">
    <source>
        <dbReference type="ARBA" id="ARBA00022801"/>
    </source>
</evidence>
<proteinExistence type="inferred from homology"/>
<dbReference type="FunFam" id="2.20.28.10:FF:000008">
    <property type="entry name" value="DNA helicase"/>
    <property type="match status" value="1"/>
</dbReference>
<dbReference type="InterPro" id="IPR003593">
    <property type="entry name" value="AAA+_ATPase"/>
</dbReference>
<dbReference type="Pfam" id="PF23191">
    <property type="entry name" value="WHD_MCM3_C"/>
    <property type="match status" value="1"/>
</dbReference>
<dbReference type="GO" id="GO:0008237">
    <property type="term" value="F:metallopeptidase activity"/>
    <property type="evidence" value="ECO:0007669"/>
    <property type="project" value="InterPro"/>
</dbReference>
<dbReference type="GO" id="GO:1902975">
    <property type="term" value="P:mitotic DNA replication initiation"/>
    <property type="evidence" value="ECO:0007669"/>
    <property type="project" value="TreeGrafter"/>
</dbReference>
<dbReference type="InterPro" id="IPR018525">
    <property type="entry name" value="MCM_CS"/>
</dbReference>
<accession>A0AAJ5YXP4</accession>
<dbReference type="Gene3D" id="3.40.50.300">
    <property type="entry name" value="P-loop containing nucleotide triphosphate hydrolases"/>
    <property type="match status" value="1"/>
</dbReference>
<keyword evidence="10" id="KW-0539">Nucleus</keyword>
<dbReference type="GO" id="GO:0000727">
    <property type="term" value="P:double-strand break repair via break-induced replication"/>
    <property type="evidence" value="ECO:0007669"/>
    <property type="project" value="TreeGrafter"/>
</dbReference>
<comment type="similarity">
    <text evidence="2 12">Belongs to the MCM family.</text>
</comment>
<evidence type="ECO:0000256" key="8">
    <source>
        <dbReference type="ARBA" id="ARBA00022840"/>
    </source>
</evidence>
<evidence type="ECO:0000256" key="2">
    <source>
        <dbReference type="ARBA" id="ARBA00008010"/>
    </source>
</evidence>
<evidence type="ECO:0000259" key="14">
    <source>
        <dbReference type="PROSITE" id="PS50051"/>
    </source>
</evidence>
<dbReference type="PROSITE" id="PS00847">
    <property type="entry name" value="MCM_1"/>
    <property type="match status" value="1"/>
</dbReference>
<dbReference type="SMART" id="SM00382">
    <property type="entry name" value="AAA"/>
    <property type="match status" value="1"/>
</dbReference>
<dbReference type="Pfam" id="PF13012">
    <property type="entry name" value="MitMem_reg"/>
    <property type="match status" value="1"/>
</dbReference>
<sequence length="1079" mass="119783">MAVHVELHALPALSIAEHRTRALQYASTRNVAGVLVGHVLGGSRYQVVDSLAAPLCDDGQVHTEALRQAWDLHQQVWPGRQVVGWYALGTEPAPHHAHMHATFLRCLSPDMPLTLVLFGEAEWHAFSHNGTWSPAPVSLPSSATERIVLNDAHQRARFTDDAPSDALHTHHILASMQSERRALQMLCDRLTVACDYVDGVRQGTKPHDPAILRDLATAVVNRRPALQTHDETDALRSTYLATLLNNLHTLHEPLGMTDALDLDIPVLDDDLYKDRARTFVEFLDDQSGAVDYRTAVRQMLASEACRLVVNIDDVRVYNRDYADGLLNDPNGYLPPFEHALQVLVEQLHDPLKDDIQGKQYHIGLRGSFGDNHVNTRMLRSMHLGKMMSLEGIVTRCSLVRPKIVRSVHYCDTTSRFHMREYRDATMYGTGPPTTSTYPTTDESGNRLTTEYGLCTFRDHQMISIQEMPERAPPGQLPRSIDVVMDDDLVDQVKPGDRIQLVGMYKSLGNRVGQSTTSTFRTLMIGNYVYVLSNKAGGGISQLPLTDLDIRNINKISRREDVFDLLAQSLAPSIFGHDYLKRAVLLMLLGGQEKNLANGTHIRGDINILMVGDPSTAKSQMLRFVLNTASLAIATTGRGSSGVGLTAAVTTDRETGERRLEAGAMVLADRGVVCIDEFDKMSDVDRVTIHEVMEQQTVTIAKAGIHTTLNARCSVIAAANPIYGQYDVHKEPGRNIALPDSLLSRFDLLFVITDDIDEKRDRMISEHVLRMHRYVQPGQPAGVPAKDSLDQVLDVGGGPDDEAADQKQEDESPFEKYNPLLHMGIQGDQRQQVLSITFVKKYLQYAKSRIAPVLSPGAAAWISNVYANLRNDEQGGNMRRTAPLTARTLETLIRLATAYAKARLSQVVEEQDAEAAEAILRYALFKEVMHTKTTKRRKTRRVDDEEDEDEADDGFDSDDMDQDEADRQLGGQPTRQAPYVTRASTRAETKASAPPSVSRTTSSALREFRVRAAEALSTTFAEEEYVPLATLLEAVNAAGPTPIPEEDARNALEAMSEDNQIMIAEGTWMQQLTPDMVYKI</sequence>
<evidence type="ECO:0000256" key="4">
    <source>
        <dbReference type="ARBA" id="ARBA00022705"/>
    </source>
</evidence>
<dbReference type="Gene3D" id="3.40.140.10">
    <property type="entry name" value="Cytidine Deaminase, domain 2"/>
    <property type="match status" value="1"/>
</dbReference>
<dbReference type="InterPro" id="IPR001208">
    <property type="entry name" value="MCM_dom"/>
</dbReference>
<keyword evidence="5 12" id="KW-0547">Nucleotide-binding</keyword>
<dbReference type="InterPro" id="IPR012340">
    <property type="entry name" value="NA-bd_OB-fold"/>
</dbReference>
<keyword evidence="8 12" id="KW-0067">ATP-binding</keyword>
<dbReference type="GO" id="GO:0006271">
    <property type="term" value="P:DNA strand elongation involved in DNA replication"/>
    <property type="evidence" value="ECO:0007669"/>
    <property type="project" value="TreeGrafter"/>
</dbReference>
<evidence type="ECO:0000256" key="1">
    <source>
        <dbReference type="ARBA" id="ARBA00004123"/>
    </source>
</evidence>
<evidence type="ECO:0000256" key="10">
    <source>
        <dbReference type="ARBA" id="ARBA00023242"/>
    </source>
</evidence>
<protein>
    <recommendedName>
        <fullName evidence="3">DNA helicase</fullName>
        <ecNumber evidence="3">3.6.4.12</ecNumber>
    </recommendedName>
</protein>
<dbReference type="Pfam" id="PF17855">
    <property type="entry name" value="MCM_lid"/>
    <property type="match status" value="1"/>
</dbReference>
<dbReference type="GO" id="GO:0005656">
    <property type="term" value="C:nuclear pre-replicative complex"/>
    <property type="evidence" value="ECO:0007669"/>
    <property type="project" value="UniProtKB-ARBA"/>
</dbReference>
<dbReference type="InterPro" id="IPR033762">
    <property type="entry name" value="MCM_OB"/>
</dbReference>
<dbReference type="GO" id="GO:0017116">
    <property type="term" value="F:single-stranded DNA helicase activity"/>
    <property type="evidence" value="ECO:0007669"/>
    <property type="project" value="TreeGrafter"/>
</dbReference>
<dbReference type="Gene3D" id="3.30.1640.10">
    <property type="entry name" value="mini-chromosome maintenance (MCM) complex, chain A, domain 1"/>
    <property type="match status" value="1"/>
</dbReference>
<keyword evidence="7 15" id="KW-0347">Helicase</keyword>
<evidence type="ECO:0000256" key="7">
    <source>
        <dbReference type="ARBA" id="ARBA00022806"/>
    </source>
</evidence>
<feature type="region of interest" description="Disordered" evidence="13">
    <location>
        <begin position="932"/>
        <end position="1002"/>
    </location>
</feature>
<evidence type="ECO:0000256" key="5">
    <source>
        <dbReference type="ARBA" id="ARBA00022741"/>
    </source>
</evidence>
<feature type="region of interest" description="Disordered" evidence="13">
    <location>
        <begin position="778"/>
        <end position="811"/>
    </location>
</feature>
<dbReference type="Proteomes" id="UP001217582">
    <property type="component" value="Chromosome 2"/>
</dbReference>
<feature type="compositionally biased region" description="Acidic residues" evidence="13">
    <location>
        <begin position="943"/>
        <end position="963"/>
    </location>
</feature>
<evidence type="ECO:0000313" key="15">
    <source>
        <dbReference type="EMBL" id="WFD14847.1"/>
    </source>
</evidence>
<evidence type="ECO:0000256" key="13">
    <source>
        <dbReference type="SAM" id="MobiDB-lite"/>
    </source>
</evidence>
<keyword evidence="9 12" id="KW-0238">DNA-binding</keyword>
<evidence type="ECO:0000256" key="9">
    <source>
        <dbReference type="ARBA" id="ARBA00023125"/>
    </source>
</evidence>
<dbReference type="InterPro" id="IPR027417">
    <property type="entry name" value="P-loop_NTPase"/>
</dbReference>
<dbReference type="PRINTS" id="PR01659">
    <property type="entry name" value="MCMPROTEIN3"/>
</dbReference>
<dbReference type="InterPro" id="IPR031327">
    <property type="entry name" value="MCM"/>
</dbReference>
<evidence type="ECO:0000313" key="16">
    <source>
        <dbReference type="Proteomes" id="UP001217582"/>
    </source>
</evidence>
<dbReference type="GO" id="GO:0042555">
    <property type="term" value="C:MCM complex"/>
    <property type="evidence" value="ECO:0007669"/>
    <property type="project" value="InterPro"/>
</dbReference>
<dbReference type="InterPro" id="IPR024969">
    <property type="entry name" value="EIF3F/CSN6-like_C"/>
</dbReference>
<dbReference type="SUPFAM" id="SSF52540">
    <property type="entry name" value="P-loop containing nucleoside triphosphate hydrolases"/>
    <property type="match status" value="1"/>
</dbReference>
<dbReference type="EC" id="3.6.4.12" evidence="3"/>
<dbReference type="GO" id="GO:0043596">
    <property type="term" value="C:nuclear replication fork"/>
    <property type="evidence" value="ECO:0007669"/>
    <property type="project" value="UniProtKB-ARBA"/>
</dbReference>
<feature type="domain" description="MCM C-terminal AAA(+) ATPase" evidence="14">
    <location>
        <begin position="561"/>
        <end position="767"/>
    </location>
</feature>
<comment type="catalytic activity">
    <reaction evidence="11">
        <text>ATP + H2O = ADP + phosphate + H(+)</text>
        <dbReference type="Rhea" id="RHEA:13065"/>
        <dbReference type="ChEBI" id="CHEBI:15377"/>
        <dbReference type="ChEBI" id="CHEBI:15378"/>
        <dbReference type="ChEBI" id="CHEBI:30616"/>
        <dbReference type="ChEBI" id="CHEBI:43474"/>
        <dbReference type="ChEBI" id="CHEBI:456216"/>
        <dbReference type="EC" id="3.6.4.12"/>
    </reaction>
</comment>
<keyword evidence="4" id="KW-0235">DNA replication</keyword>
<dbReference type="Gene3D" id="2.20.28.10">
    <property type="match status" value="1"/>
</dbReference>
<dbReference type="PANTHER" id="PTHR11630">
    <property type="entry name" value="DNA REPLICATION LICENSING FACTOR MCM FAMILY MEMBER"/>
    <property type="match status" value="1"/>
</dbReference>
<dbReference type="GO" id="GO:0006279">
    <property type="term" value="P:premeiotic DNA replication"/>
    <property type="evidence" value="ECO:0007669"/>
    <property type="project" value="UniProtKB-ARBA"/>
</dbReference>
<dbReference type="InterPro" id="IPR000555">
    <property type="entry name" value="JAMM/MPN+_dom"/>
</dbReference>
<dbReference type="PRINTS" id="PR01657">
    <property type="entry name" value="MCMFAMILY"/>
</dbReference>
<comment type="subcellular location">
    <subcellularLocation>
        <location evidence="1">Nucleus</location>
    </subcellularLocation>
</comment>
<dbReference type="GO" id="GO:0005524">
    <property type="term" value="F:ATP binding"/>
    <property type="evidence" value="ECO:0007669"/>
    <property type="project" value="UniProtKB-KW"/>
</dbReference>
<dbReference type="SMART" id="SM00350">
    <property type="entry name" value="MCM"/>
    <property type="match status" value="1"/>
</dbReference>
<dbReference type="GO" id="GO:0031261">
    <property type="term" value="C:DNA replication preinitiation complex"/>
    <property type="evidence" value="ECO:0007669"/>
    <property type="project" value="UniProtKB-ARBA"/>
</dbReference>
<dbReference type="InterPro" id="IPR056575">
    <property type="entry name" value="WH_MCM3_C"/>
</dbReference>
<dbReference type="Pfam" id="PF17207">
    <property type="entry name" value="MCM_OB"/>
    <property type="match status" value="1"/>
</dbReference>
<dbReference type="SUPFAM" id="SSF50249">
    <property type="entry name" value="Nucleic acid-binding proteins"/>
    <property type="match status" value="1"/>
</dbReference>
<evidence type="ECO:0000256" key="3">
    <source>
        <dbReference type="ARBA" id="ARBA00012551"/>
    </source>
</evidence>
<dbReference type="InterPro" id="IPR041562">
    <property type="entry name" value="MCM_lid"/>
</dbReference>
<dbReference type="InterPro" id="IPR027925">
    <property type="entry name" value="MCM_N"/>
</dbReference>
<dbReference type="Pfam" id="PF00493">
    <property type="entry name" value="MCM"/>
    <property type="match status" value="1"/>
</dbReference>
<dbReference type="PANTHER" id="PTHR11630:SF46">
    <property type="entry name" value="DNA REPLICATION LICENSING FACTOR MCM3-RELATED"/>
    <property type="match status" value="1"/>
</dbReference>
<name>A0AAJ5YXP4_9BASI</name>
<dbReference type="EMBL" id="CP119917">
    <property type="protein sequence ID" value="WFD14847.1"/>
    <property type="molecule type" value="Genomic_DNA"/>
</dbReference>
<organism evidence="15 16">
    <name type="scientific">Malassezia arunalokei</name>
    <dbReference type="NCBI Taxonomy" id="1514897"/>
    <lineage>
        <taxon>Eukaryota</taxon>
        <taxon>Fungi</taxon>
        <taxon>Dikarya</taxon>
        <taxon>Basidiomycota</taxon>
        <taxon>Ustilaginomycotina</taxon>
        <taxon>Malasseziomycetes</taxon>
        <taxon>Malasseziales</taxon>
        <taxon>Malasseziaceae</taxon>
        <taxon>Malassezia</taxon>
    </lineage>
</organism>
<keyword evidence="16" id="KW-1185">Reference proteome</keyword>
<dbReference type="Pfam" id="PF14551">
    <property type="entry name" value="MCM_N"/>
    <property type="match status" value="1"/>
</dbReference>
<dbReference type="Gene3D" id="2.40.50.140">
    <property type="entry name" value="Nucleic acid-binding proteins"/>
    <property type="match status" value="1"/>
</dbReference>
<gene>
    <name evidence="15" type="primary">MCM3</name>
    <name evidence="15" type="ORF">MARU1_000855</name>
</gene>
<keyword evidence="6 15" id="KW-0378">Hydrolase</keyword>